<protein>
    <recommendedName>
        <fullName evidence="2">CBM2 domain-containing protein</fullName>
    </recommendedName>
</protein>
<dbReference type="OrthoDB" id="406631at2759"/>
<evidence type="ECO:0000256" key="1">
    <source>
        <dbReference type="SAM" id="SignalP"/>
    </source>
</evidence>
<name>A0A2C9JII1_BIOGL</name>
<dbReference type="EnsemblMetazoa" id="BGLB003025-RB">
    <property type="protein sequence ID" value="BGLB003025-PB"/>
    <property type="gene ID" value="BGLB003025"/>
</dbReference>
<dbReference type="VEuPathDB" id="VectorBase:BGLAX_044808"/>
<gene>
    <name evidence="3" type="primary">106056652</name>
</gene>
<dbReference type="GO" id="GO:0004553">
    <property type="term" value="F:hydrolase activity, hydrolyzing O-glycosyl compounds"/>
    <property type="evidence" value="ECO:0007669"/>
    <property type="project" value="InterPro"/>
</dbReference>
<dbReference type="Gene3D" id="2.60.40.290">
    <property type="match status" value="1"/>
</dbReference>
<evidence type="ECO:0000259" key="2">
    <source>
        <dbReference type="Pfam" id="PF00553"/>
    </source>
</evidence>
<dbReference type="GO" id="GO:0005975">
    <property type="term" value="P:carbohydrate metabolic process"/>
    <property type="evidence" value="ECO:0007669"/>
    <property type="project" value="InterPro"/>
</dbReference>
<dbReference type="GO" id="GO:0030247">
    <property type="term" value="F:polysaccharide binding"/>
    <property type="evidence" value="ECO:0007669"/>
    <property type="project" value="InterPro"/>
</dbReference>
<dbReference type="PANTHER" id="PTHR37398">
    <property type="entry name" value="ENDO-BETA-1,4-MANNANASE"/>
    <property type="match status" value="1"/>
</dbReference>
<evidence type="ECO:0000313" key="3">
    <source>
        <dbReference type="EnsemblMetazoa" id="BGLB003025-PB"/>
    </source>
</evidence>
<proteinExistence type="predicted"/>
<dbReference type="Proteomes" id="UP000076420">
    <property type="component" value="Unassembled WGS sequence"/>
</dbReference>
<feature type="domain" description="CBM2" evidence="2">
    <location>
        <begin position="22"/>
        <end position="106"/>
    </location>
</feature>
<dbReference type="Pfam" id="PF00553">
    <property type="entry name" value="CBM_2"/>
    <property type="match status" value="1"/>
</dbReference>
<dbReference type="SUPFAM" id="SSF49384">
    <property type="entry name" value="Carbohydrate-binding domain"/>
    <property type="match status" value="1"/>
</dbReference>
<dbReference type="VEuPathDB" id="VectorBase:BGLB003025"/>
<keyword evidence="1" id="KW-0732">Signal</keyword>
<dbReference type="AlphaFoldDB" id="A0A2C9JII1"/>
<feature type="chain" id="PRO_5013265566" description="CBM2 domain-containing protein" evidence="1">
    <location>
        <begin position="21"/>
        <end position="502"/>
    </location>
</feature>
<reference evidence="3" key="1">
    <citation type="submission" date="2020-05" db="UniProtKB">
        <authorList>
            <consortium name="EnsemblMetazoa"/>
        </authorList>
    </citation>
    <scope>IDENTIFICATION</scope>
    <source>
        <strain evidence="3">BB02</strain>
    </source>
</reference>
<sequence>MRTCILWASLWASLLHSAWAAVDVPVTNHWNGGFQAETCFDIFQDLHAWNVTLTFDIPVTSMNVWTATVAETRDGGKVYVLHNQAWNQDEHVGDRLCISFFATTSEGDVVPKVQASLTTTTGEVTTPGPLTAAPGHTLKPTNAPGTFQPGSRLSIDGTHFTYNNQRIFLSGVNLPWISYAYDFGDGLFQQRKVQLEHQMRMLHDAGGNSMRLWIHIQAETTPAFNSSGMVIGLDTKGTFLSEFIELLNLGQKYDILITPCLWNAAVNQDAHNRLDGLLRDPVKLQSYIDNALIPWATAVKGHPALGSWDIMNEPEGMLNPEIVHANPCFDTTALKYSGAGWAGKKYNYEQFLRFLNWQAAAIKQVDPKYLVSVGVSNPRFNTDKFGDVDHYSDSCLIKAGGKPTGVMDFYQFHSYSWEGKFVKESPFLNNFTEYVVSKPILVGEFNEQDGGGMTIVQMFDWTYNHGYAGAWSWDFVGHPEQGNGIRHIKDLTTNGVIPISVQ</sequence>
<dbReference type="Gene3D" id="3.20.20.80">
    <property type="entry name" value="Glycosidases"/>
    <property type="match status" value="1"/>
</dbReference>
<dbReference type="STRING" id="6526.A0A2C9JII1"/>
<dbReference type="PANTHER" id="PTHR37398:SF3">
    <property type="entry name" value="GLYCOSIDE HYDROLASE FAMILY 5 DOMAIN-CONTAINING PROTEIN"/>
    <property type="match status" value="1"/>
</dbReference>
<dbReference type="KEGG" id="bgt:106056652"/>
<dbReference type="InterPro" id="IPR012291">
    <property type="entry name" value="CBM2_carb-bd_dom_sf"/>
</dbReference>
<dbReference type="InterPro" id="IPR008965">
    <property type="entry name" value="CBM2/CBM3_carb-bd_dom_sf"/>
</dbReference>
<dbReference type="InterPro" id="IPR017853">
    <property type="entry name" value="GH"/>
</dbReference>
<dbReference type="InterPro" id="IPR001919">
    <property type="entry name" value="CBD2"/>
</dbReference>
<accession>A0A2C9JII1</accession>
<dbReference type="SUPFAM" id="SSF51445">
    <property type="entry name" value="(Trans)glycosidases"/>
    <property type="match status" value="1"/>
</dbReference>
<feature type="signal peptide" evidence="1">
    <location>
        <begin position="1"/>
        <end position="20"/>
    </location>
</feature>
<evidence type="ECO:0000313" key="4">
    <source>
        <dbReference type="Proteomes" id="UP000076420"/>
    </source>
</evidence>
<organism evidence="3 4">
    <name type="scientific">Biomphalaria glabrata</name>
    <name type="common">Bloodfluke planorb</name>
    <name type="synonym">Freshwater snail</name>
    <dbReference type="NCBI Taxonomy" id="6526"/>
    <lineage>
        <taxon>Eukaryota</taxon>
        <taxon>Metazoa</taxon>
        <taxon>Spiralia</taxon>
        <taxon>Lophotrochozoa</taxon>
        <taxon>Mollusca</taxon>
        <taxon>Gastropoda</taxon>
        <taxon>Heterobranchia</taxon>
        <taxon>Euthyneura</taxon>
        <taxon>Panpulmonata</taxon>
        <taxon>Hygrophila</taxon>
        <taxon>Lymnaeoidea</taxon>
        <taxon>Planorbidae</taxon>
        <taxon>Biomphalaria</taxon>
    </lineage>
</organism>